<keyword evidence="1" id="KW-0732">Signal</keyword>
<reference evidence="4" key="1">
    <citation type="submission" date="2014-09" db="EMBL/GenBank/DDBJ databases">
        <authorList>
            <person name="Gomez-Valero L."/>
        </authorList>
    </citation>
    <scope>NUCLEOTIDE SEQUENCE [LARGE SCALE GENOMIC DNA]</scope>
    <source>
        <strain evidence="4">ATCC35250</strain>
    </source>
</reference>
<evidence type="ECO:0000256" key="1">
    <source>
        <dbReference type="SAM" id="SignalP"/>
    </source>
</evidence>
<dbReference type="OrthoDB" id="5644460at2"/>
<sequence length="245" mass="27408">MRKWLLCLFFIATNALALPLMTKVIQLNYQNADTVIQLVQPLLQDGEQITGNGQTLVVKVTPQTLTQLRVLLNKIDQPPVTFEITIFQGDPDWLSTQNSNTIVISTSSQQNQQRRQSVQVMNGQSAFISTGQDQPVISSVGIGWWGPGISYDRRLVQDGLLVEPTLQGQKVKLTVRRIREQDSRVSNQQFDQQQVMTTVMVPLNKWVSLSSPQGDAPADSNTEVIRAGDQFQQNSTLYIKVSIVK</sequence>
<dbReference type="AlphaFoldDB" id="A0A0A8UX64"/>
<keyword evidence="4" id="KW-1185">Reference proteome</keyword>
<dbReference type="Gene3D" id="3.30.1370.120">
    <property type="match status" value="1"/>
</dbReference>
<dbReference type="EMBL" id="LN681225">
    <property type="protein sequence ID" value="CEK11687.1"/>
    <property type="molecule type" value="Genomic_DNA"/>
</dbReference>
<organism evidence="3 4">
    <name type="scientific">Legionella hackeliae</name>
    <dbReference type="NCBI Taxonomy" id="449"/>
    <lineage>
        <taxon>Bacteria</taxon>
        <taxon>Pseudomonadati</taxon>
        <taxon>Pseudomonadota</taxon>
        <taxon>Gammaproteobacteria</taxon>
        <taxon>Legionellales</taxon>
        <taxon>Legionellaceae</taxon>
        <taxon>Legionella</taxon>
    </lineage>
</organism>
<dbReference type="PATRIC" id="fig|449.7.peg.2504"/>
<evidence type="ECO:0000313" key="3">
    <source>
        <dbReference type="EMBL" id="CEK11687.1"/>
    </source>
</evidence>
<proteinExistence type="predicted"/>
<dbReference type="STRING" id="449.LHA_2687"/>
<evidence type="ECO:0000259" key="2">
    <source>
        <dbReference type="Pfam" id="PF03958"/>
    </source>
</evidence>
<feature type="signal peptide" evidence="1">
    <location>
        <begin position="1"/>
        <end position="17"/>
    </location>
</feature>
<dbReference type="InterPro" id="IPR038591">
    <property type="entry name" value="NolW-like_sf"/>
</dbReference>
<dbReference type="Proteomes" id="UP000032803">
    <property type="component" value="Chromosome I"/>
</dbReference>
<feature type="domain" description="NolW-like" evidence="2">
    <location>
        <begin position="22"/>
        <end position="79"/>
    </location>
</feature>
<feature type="chain" id="PRO_5009754378" description="NolW-like domain-containing protein" evidence="1">
    <location>
        <begin position="18"/>
        <end position="245"/>
    </location>
</feature>
<accession>A0A0A8UX64</accession>
<dbReference type="InterPro" id="IPR005644">
    <property type="entry name" value="NolW-like"/>
</dbReference>
<dbReference type="Pfam" id="PF03958">
    <property type="entry name" value="Secretin_N"/>
    <property type="match status" value="1"/>
</dbReference>
<name>A0A0A8UX64_LEGHA</name>
<gene>
    <name evidence="3" type="ORF">LHA_2687</name>
</gene>
<dbReference type="HOGENOM" id="CLU_1085565_0_0_6"/>
<protein>
    <recommendedName>
        <fullName evidence="2">NolW-like domain-containing protein</fullName>
    </recommendedName>
</protein>
<dbReference type="KEGG" id="lha:LHA_2687"/>
<evidence type="ECO:0000313" key="4">
    <source>
        <dbReference type="Proteomes" id="UP000032803"/>
    </source>
</evidence>